<accession>A0A2S8BAW9</accession>
<keyword evidence="1" id="KW-0732">Signal</keyword>
<dbReference type="PROSITE" id="PS51257">
    <property type="entry name" value="PROKAR_LIPOPROTEIN"/>
    <property type="match status" value="1"/>
</dbReference>
<name>A0A2S8BAW9_9SPHN</name>
<feature type="chain" id="PRO_5015734206" description="Tetratricopeptide repeat protein" evidence="1">
    <location>
        <begin position="31"/>
        <end position="431"/>
    </location>
</feature>
<proteinExistence type="predicted"/>
<reference evidence="3" key="1">
    <citation type="submission" date="2017-11" db="EMBL/GenBank/DDBJ databases">
        <title>The complete genome sequence of Sphingopyxis pomeranensis sp. nov. strain WS5A3p.</title>
        <authorList>
            <person name="Kaminski M.A."/>
        </authorList>
    </citation>
    <scope>NUCLEOTIDE SEQUENCE [LARGE SCALE GENOMIC DNA]</scope>
    <source>
        <strain evidence="3">WS5A3p</strain>
    </source>
</reference>
<protein>
    <recommendedName>
        <fullName evidence="4">Tetratricopeptide repeat protein</fullName>
    </recommendedName>
</protein>
<feature type="signal peptide" evidence="1">
    <location>
        <begin position="1"/>
        <end position="30"/>
    </location>
</feature>
<evidence type="ECO:0000313" key="3">
    <source>
        <dbReference type="Proteomes" id="UP000238954"/>
    </source>
</evidence>
<keyword evidence="3" id="KW-1185">Reference proteome</keyword>
<comment type="caution">
    <text evidence="2">The sequence shown here is derived from an EMBL/GenBank/DDBJ whole genome shotgun (WGS) entry which is preliminary data.</text>
</comment>
<evidence type="ECO:0008006" key="4">
    <source>
        <dbReference type="Google" id="ProtNLM"/>
    </source>
</evidence>
<organism evidence="2 3">
    <name type="scientific">Sphingopyxis lindanitolerans</name>
    <dbReference type="NCBI Taxonomy" id="2054227"/>
    <lineage>
        <taxon>Bacteria</taxon>
        <taxon>Pseudomonadati</taxon>
        <taxon>Pseudomonadota</taxon>
        <taxon>Alphaproteobacteria</taxon>
        <taxon>Sphingomonadales</taxon>
        <taxon>Sphingomonadaceae</taxon>
        <taxon>Sphingopyxis</taxon>
    </lineage>
</organism>
<evidence type="ECO:0000313" key="2">
    <source>
        <dbReference type="EMBL" id="PQM29476.1"/>
    </source>
</evidence>
<evidence type="ECO:0000256" key="1">
    <source>
        <dbReference type="SAM" id="SignalP"/>
    </source>
</evidence>
<gene>
    <name evidence="2" type="ORF">CVO77_00670</name>
</gene>
<dbReference type="AlphaFoldDB" id="A0A2S8BAW9"/>
<dbReference type="EMBL" id="PHFW01000001">
    <property type="protein sequence ID" value="PQM29476.1"/>
    <property type="molecule type" value="Genomic_DNA"/>
</dbReference>
<dbReference type="InterPro" id="IPR011990">
    <property type="entry name" value="TPR-like_helical_dom_sf"/>
</dbReference>
<sequence>MFTRFRPMSATAMAAILGCSMMAISAPVAAKEKPKKEEAAKGPSISPSKAFIPAAKKMEEATKKKDAAALQAAVTEAQGVASSNDDKYFLGFYTLQLGVMTKNEALQAQGLDMALDSGFVPASDAGLYNFYSGRFAYIKKDYPKAIQRFEAAKAAGSTEESLATLLMDSYLNAGQVDQGIAIAKAGIAAAHAAGRPAPEDLFVRPAKALQAANRTDDLLDILTLRVRDYPQPEIWRNTLYILLQQVGGDKDLNLDILRLMRATGAMTNRGEYLEYAALATEAGYPGEVVALINEGVAKNVFPKTDERFGPLLASQTERAKADHAGLIADAGKPGLTANAKAARGTADALVGIGEIAKAIPIYEALAATDPVAQYRLGVAQAMIGQSDAAAASFAKVQGNRARLAKLWAVHVQTKAAPAAPAAAAPAPAPAN</sequence>
<dbReference type="Proteomes" id="UP000238954">
    <property type="component" value="Chromosome"/>
</dbReference>
<dbReference type="OrthoDB" id="7325958at2"/>
<dbReference type="SUPFAM" id="SSF48452">
    <property type="entry name" value="TPR-like"/>
    <property type="match status" value="1"/>
</dbReference>